<evidence type="ECO:0000256" key="8">
    <source>
        <dbReference type="ARBA" id="ARBA00022670"/>
    </source>
</evidence>
<keyword evidence="9 11" id="KW-0378">Hydrolase</keyword>
<evidence type="ECO:0000313" key="14">
    <source>
        <dbReference type="EMBL" id="MDQ0440320.1"/>
    </source>
</evidence>
<evidence type="ECO:0000256" key="9">
    <source>
        <dbReference type="ARBA" id="ARBA00022801"/>
    </source>
</evidence>
<evidence type="ECO:0000256" key="11">
    <source>
        <dbReference type="PIRNR" id="PIRNR006431"/>
    </source>
</evidence>
<dbReference type="PRINTS" id="PR00111">
    <property type="entry name" value="ABHYDROLASE"/>
</dbReference>
<sequence length="328" mass="36462">MEIPVAPMVDLYPSIEPFERGMLPVGDGHEIYWEVCGNPRGKPALVLHGGPGSGSSSTVRRYFDPEAYRIVVFDQRNAGRSTPHASERTIDLATNTTAHLLSDIEQLRRYLGVERWLVLGGSWGSTLALAYAEAHPERVTELVLNSIATTTAREIEWITRGVGAFFPEAWSRLLDGVPPSERSGNLIDDYHRLLMHADPAVQDKAARDWCDWEMAIVAVRSDHTPHPRYLDPAFRLGFARLVTHYWRHRGWLAEDQLLHGVGRLAGIPGVLIHGRLDIGGPLVTPWQLAQHWPGSELVIVDTAGHDARDPGMAESIAAATDRFRRQGC</sequence>
<protein>
    <recommendedName>
        <fullName evidence="5 11">Proline iminopeptidase</fullName>
        <shortName evidence="11">PIP</shortName>
        <ecNumber evidence="4 11">3.4.11.5</ecNumber>
    </recommendedName>
    <alternativeName>
        <fullName evidence="10 11">Prolyl aminopeptidase</fullName>
    </alternativeName>
</protein>
<feature type="domain" description="AB hydrolase-1" evidence="13">
    <location>
        <begin position="45"/>
        <end position="307"/>
    </location>
</feature>
<evidence type="ECO:0000256" key="4">
    <source>
        <dbReference type="ARBA" id="ARBA00012568"/>
    </source>
</evidence>
<dbReference type="Gene3D" id="3.40.50.1820">
    <property type="entry name" value="alpha/beta hydrolase"/>
    <property type="match status" value="1"/>
</dbReference>
<dbReference type="PRINTS" id="PR00793">
    <property type="entry name" value="PROAMNOPTASE"/>
</dbReference>
<dbReference type="Pfam" id="PF00561">
    <property type="entry name" value="Abhydrolase_1"/>
    <property type="match status" value="1"/>
</dbReference>
<dbReference type="InterPro" id="IPR002410">
    <property type="entry name" value="Peptidase_S33"/>
</dbReference>
<dbReference type="EC" id="3.4.11.5" evidence="4 11"/>
<evidence type="ECO:0000256" key="6">
    <source>
        <dbReference type="ARBA" id="ARBA00022438"/>
    </source>
</evidence>
<keyword evidence="7 11" id="KW-0963">Cytoplasm</keyword>
<evidence type="ECO:0000313" key="15">
    <source>
        <dbReference type="Proteomes" id="UP001241603"/>
    </source>
</evidence>
<evidence type="ECO:0000259" key="13">
    <source>
        <dbReference type="Pfam" id="PF00561"/>
    </source>
</evidence>
<dbReference type="InterPro" id="IPR029058">
    <property type="entry name" value="AB_hydrolase_fold"/>
</dbReference>
<dbReference type="NCBIfam" id="TIGR01249">
    <property type="entry name" value="pro_imino_pep_1"/>
    <property type="match status" value="1"/>
</dbReference>
<gene>
    <name evidence="14" type="ORF">QO014_004735</name>
</gene>
<reference evidence="14 15" key="1">
    <citation type="submission" date="2023-07" db="EMBL/GenBank/DDBJ databases">
        <title>Genomic Encyclopedia of Type Strains, Phase IV (KMG-IV): sequencing the most valuable type-strain genomes for metagenomic binning, comparative biology and taxonomic classification.</title>
        <authorList>
            <person name="Goeker M."/>
        </authorList>
    </citation>
    <scope>NUCLEOTIDE SEQUENCE [LARGE SCALE GENOMIC DNA]</scope>
    <source>
        <strain evidence="14 15">B6-8</strain>
    </source>
</reference>
<evidence type="ECO:0000256" key="3">
    <source>
        <dbReference type="ARBA" id="ARBA00010088"/>
    </source>
</evidence>
<dbReference type="PIRSF" id="PIRSF006431">
    <property type="entry name" value="Pept_S33"/>
    <property type="match status" value="1"/>
</dbReference>
<dbReference type="SUPFAM" id="SSF53474">
    <property type="entry name" value="alpha/beta-Hydrolases"/>
    <property type="match status" value="1"/>
</dbReference>
<comment type="catalytic activity">
    <reaction evidence="1 11 12">
        <text>Release of N-terminal proline from a peptide.</text>
        <dbReference type="EC" id="3.4.11.5"/>
    </reaction>
</comment>
<organism evidence="14 15">
    <name type="scientific">Kaistia dalseonensis</name>
    <dbReference type="NCBI Taxonomy" id="410840"/>
    <lineage>
        <taxon>Bacteria</taxon>
        <taxon>Pseudomonadati</taxon>
        <taxon>Pseudomonadota</taxon>
        <taxon>Alphaproteobacteria</taxon>
        <taxon>Hyphomicrobiales</taxon>
        <taxon>Kaistiaceae</taxon>
        <taxon>Kaistia</taxon>
    </lineage>
</organism>
<name>A0ABU0HF01_9HYPH</name>
<evidence type="ECO:0000256" key="7">
    <source>
        <dbReference type="ARBA" id="ARBA00022490"/>
    </source>
</evidence>
<evidence type="ECO:0000256" key="2">
    <source>
        <dbReference type="ARBA" id="ARBA00004496"/>
    </source>
</evidence>
<dbReference type="Proteomes" id="UP001241603">
    <property type="component" value="Unassembled WGS sequence"/>
</dbReference>
<comment type="subcellular location">
    <subcellularLocation>
        <location evidence="2 11">Cytoplasm</location>
    </subcellularLocation>
</comment>
<proteinExistence type="inferred from homology"/>
<evidence type="ECO:0000256" key="10">
    <source>
        <dbReference type="ARBA" id="ARBA00029605"/>
    </source>
</evidence>
<dbReference type="InterPro" id="IPR000073">
    <property type="entry name" value="AB_hydrolase_1"/>
</dbReference>
<evidence type="ECO:0000256" key="5">
    <source>
        <dbReference type="ARBA" id="ARBA00021843"/>
    </source>
</evidence>
<dbReference type="InterPro" id="IPR005944">
    <property type="entry name" value="Pro_iminopeptidase"/>
</dbReference>
<evidence type="ECO:0000256" key="12">
    <source>
        <dbReference type="RuleBase" id="RU003421"/>
    </source>
</evidence>
<dbReference type="GO" id="GO:0004177">
    <property type="term" value="F:aminopeptidase activity"/>
    <property type="evidence" value="ECO:0007669"/>
    <property type="project" value="UniProtKB-KW"/>
</dbReference>
<keyword evidence="15" id="KW-1185">Reference proteome</keyword>
<comment type="caution">
    <text evidence="14">The sequence shown here is derived from an EMBL/GenBank/DDBJ whole genome shotgun (WGS) entry which is preliminary data.</text>
</comment>
<dbReference type="PANTHER" id="PTHR43722:SF1">
    <property type="entry name" value="PROLINE IMINOPEPTIDASE"/>
    <property type="match status" value="1"/>
</dbReference>
<dbReference type="PANTHER" id="PTHR43722">
    <property type="entry name" value="PROLINE IMINOPEPTIDASE"/>
    <property type="match status" value="1"/>
</dbReference>
<comment type="similarity">
    <text evidence="3 11 12">Belongs to the peptidase S33 family.</text>
</comment>
<evidence type="ECO:0000256" key="1">
    <source>
        <dbReference type="ARBA" id="ARBA00001585"/>
    </source>
</evidence>
<dbReference type="EMBL" id="JAUSVO010000008">
    <property type="protein sequence ID" value="MDQ0440320.1"/>
    <property type="molecule type" value="Genomic_DNA"/>
</dbReference>
<keyword evidence="8 11" id="KW-0645">Protease</keyword>
<accession>A0ABU0HF01</accession>
<keyword evidence="6 11" id="KW-0031">Aminopeptidase</keyword>